<proteinExistence type="predicted"/>
<dbReference type="KEGG" id="eus:EUTSA_v10011922mg"/>
<reference evidence="2 3" key="1">
    <citation type="journal article" date="2013" name="Front. Plant Sci.">
        <title>The Reference Genome of the Halophytic Plant Eutrema salsugineum.</title>
        <authorList>
            <person name="Yang R."/>
            <person name="Jarvis D.E."/>
            <person name="Chen H."/>
            <person name="Beilstein M.A."/>
            <person name="Grimwood J."/>
            <person name="Jenkins J."/>
            <person name="Shu S."/>
            <person name="Prochnik S."/>
            <person name="Xin M."/>
            <person name="Ma C."/>
            <person name="Schmutz J."/>
            <person name="Wing R.A."/>
            <person name="Mitchell-Olds T."/>
            <person name="Schumaker K.S."/>
            <person name="Wang X."/>
        </authorList>
    </citation>
    <scope>NUCLEOTIDE SEQUENCE [LARGE SCALE GENOMIC DNA]</scope>
</reference>
<sequence>MLVSISDHHCEANSRNFCVVAERHYPRKNLCGLSLYPMTRSKLLLRLRCKSHSATSTPANSQTSTTSDKL</sequence>
<dbReference type="EMBL" id="KI517809">
    <property type="protein sequence ID" value="ESQ31057.1"/>
    <property type="molecule type" value="Genomic_DNA"/>
</dbReference>
<organism evidence="2 3">
    <name type="scientific">Eutrema salsugineum</name>
    <name type="common">Saltwater cress</name>
    <name type="synonym">Sisymbrium salsugineum</name>
    <dbReference type="NCBI Taxonomy" id="72664"/>
    <lineage>
        <taxon>Eukaryota</taxon>
        <taxon>Viridiplantae</taxon>
        <taxon>Streptophyta</taxon>
        <taxon>Embryophyta</taxon>
        <taxon>Tracheophyta</taxon>
        <taxon>Spermatophyta</taxon>
        <taxon>Magnoliopsida</taxon>
        <taxon>eudicotyledons</taxon>
        <taxon>Gunneridae</taxon>
        <taxon>Pentapetalae</taxon>
        <taxon>rosids</taxon>
        <taxon>malvids</taxon>
        <taxon>Brassicales</taxon>
        <taxon>Brassicaceae</taxon>
        <taxon>Eutremeae</taxon>
        <taxon>Eutrema</taxon>
    </lineage>
</organism>
<dbReference type="AlphaFoldDB" id="V4KMC3"/>
<evidence type="ECO:0000313" key="2">
    <source>
        <dbReference type="EMBL" id="ESQ31057.1"/>
    </source>
</evidence>
<evidence type="ECO:0000256" key="1">
    <source>
        <dbReference type="SAM" id="MobiDB-lite"/>
    </source>
</evidence>
<name>V4KMC3_EUTSA</name>
<evidence type="ECO:0000313" key="3">
    <source>
        <dbReference type="Proteomes" id="UP000030689"/>
    </source>
</evidence>
<feature type="compositionally biased region" description="Polar residues" evidence="1">
    <location>
        <begin position="52"/>
        <end position="70"/>
    </location>
</feature>
<dbReference type="Proteomes" id="UP000030689">
    <property type="component" value="Unassembled WGS sequence"/>
</dbReference>
<protein>
    <submittedName>
        <fullName evidence="2">Uncharacterized protein</fullName>
    </submittedName>
</protein>
<keyword evidence="3" id="KW-1185">Reference proteome</keyword>
<accession>V4KMC3</accession>
<feature type="region of interest" description="Disordered" evidence="1">
    <location>
        <begin position="51"/>
        <end position="70"/>
    </location>
</feature>
<dbReference type="Gramene" id="ESQ31057">
    <property type="protein sequence ID" value="ESQ31057"/>
    <property type="gene ID" value="EUTSA_v10011922mg"/>
</dbReference>
<gene>
    <name evidence="2" type="ORF">EUTSA_v10011922mg</name>
</gene>